<protein>
    <submittedName>
        <fullName evidence="5">Response regulator</fullName>
    </submittedName>
</protein>
<dbReference type="SUPFAM" id="SSF52172">
    <property type="entry name" value="CheY-like"/>
    <property type="match status" value="1"/>
</dbReference>
<dbReference type="InterPro" id="IPR050595">
    <property type="entry name" value="Bact_response_regulator"/>
</dbReference>
<feature type="domain" description="Response regulatory" evidence="4">
    <location>
        <begin position="30"/>
        <end position="146"/>
    </location>
</feature>
<organism evidence="5 6">
    <name type="scientific">Ramlibacter terrae</name>
    <dbReference type="NCBI Taxonomy" id="2732511"/>
    <lineage>
        <taxon>Bacteria</taxon>
        <taxon>Pseudomonadati</taxon>
        <taxon>Pseudomonadota</taxon>
        <taxon>Betaproteobacteria</taxon>
        <taxon>Burkholderiales</taxon>
        <taxon>Comamonadaceae</taxon>
        <taxon>Ramlibacter</taxon>
    </lineage>
</organism>
<evidence type="ECO:0000256" key="2">
    <source>
        <dbReference type="PROSITE-ProRule" id="PRU00169"/>
    </source>
</evidence>
<evidence type="ECO:0000313" key="6">
    <source>
        <dbReference type="Proteomes" id="UP000500826"/>
    </source>
</evidence>
<dbReference type="InterPro" id="IPR011006">
    <property type="entry name" value="CheY-like_superfamily"/>
</dbReference>
<keyword evidence="1 2" id="KW-0597">Phosphoprotein</keyword>
<dbReference type="Proteomes" id="UP000500826">
    <property type="component" value="Chromosome"/>
</dbReference>
<dbReference type="PANTHER" id="PTHR44591">
    <property type="entry name" value="STRESS RESPONSE REGULATOR PROTEIN 1"/>
    <property type="match status" value="1"/>
</dbReference>
<evidence type="ECO:0000259" key="4">
    <source>
        <dbReference type="PROSITE" id="PS50110"/>
    </source>
</evidence>
<proteinExistence type="predicted"/>
<dbReference type="EMBL" id="CP053418">
    <property type="protein sequence ID" value="QJW84413.1"/>
    <property type="molecule type" value="Genomic_DNA"/>
</dbReference>
<evidence type="ECO:0000313" key="5">
    <source>
        <dbReference type="EMBL" id="QJW84413.1"/>
    </source>
</evidence>
<dbReference type="PANTHER" id="PTHR44591:SF3">
    <property type="entry name" value="RESPONSE REGULATORY DOMAIN-CONTAINING PROTEIN"/>
    <property type="match status" value="1"/>
</dbReference>
<evidence type="ECO:0000256" key="1">
    <source>
        <dbReference type="ARBA" id="ARBA00022553"/>
    </source>
</evidence>
<dbReference type="Gene3D" id="3.40.50.2300">
    <property type="match status" value="1"/>
</dbReference>
<feature type="region of interest" description="Disordered" evidence="3">
    <location>
        <begin position="1"/>
        <end position="21"/>
    </location>
</feature>
<feature type="modified residue" description="4-aspartylphosphate" evidence="2">
    <location>
        <position position="79"/>
    </location>
</feature>
<dbReference type="Pfam" id="PF00072">
    <property type="entry name" value="Response_reg"/>
    <property type="match status" value="1"/>
</dbReference>
<gene>
    <name evidence="5" type="ORF">HK414_13430</name>
</gene>
<reference evidence="5 6" key="1">
    <citation type="submission" date="2020-05" db="EMBL/GenBank/DDBJ databases">
        <title>Ramlibacter rhizophilus sp. nov., isolated from rhizosphere soil of national flower Mugunghwa from South Korea.</title>
        <authorList>
            <person name="Zheng-Fei Y."/>
            <person name="Huan T."/>
        </authorList>
    </citation>
    <scope>NUCLEOTIDE SEQUENCE [LARGE SCALE GENOMIC DNA]</scope>
    <source>
        <strain evidence="5 6">H242</strain>
    </source>
</reference>
<dbReference type="InterPro" id="IPR001789">
    <property type="entry name" value="Sig_transdc_resp-reg_receiver"/>
</dbReference>
<name>A0ABX6P4W4_9BURK</name>
<evidence type="ECO:0000256" key="3">
    <source>
        <dbReference type="SAM" id="MobiDB-lite"/>
    </source>
</evidence>
<keyword evidence="6" id="KW-1185">Reference proteome</keyword>
<dbReference type="SMART" id="SM00448">
    <property type="entry name" value="REC"/>
    <property type="match status" value="1"/>
</dbReference>
<sequence>MRLPLAEGSTAVEEGAPATPQAAKAVGSMRIPVADDNQDAAETLSMLLQVMGHEVRCVHDGEAAVDMLREFDAELVLLDIGMPKLNGYETCRAMRAASDGAARTIVAVTGWGQPKDLQLSSDAGFDRHIVKPIGLDAINELIAGRAELRG</sequence>
<dbReference type="PROSITE" id="PS50110">
    <property type="entry name" value="RESPONSE_REGULATORY"/>
    <property type="match status" value="1"/>
</dbReference>
<accession>A0ABX6P4W4</accession>